<dbReference type="InterPro" id="IPR006439">
    <property type="entry name" value="HAD-SF_hydro_IA"/>
</dbReference>
<reference evidence="3" key="3">
    <citation type="submission" date="2023-02" db="EMBL/GenBank/DDBJ databases">
        <title>Complete genome sequence of Lactobacillus curvatus CACC879 isolated from Pig feces.</title>
        <authorList>
            <person name="Park S."/>
            <person name="Park M.A."/>
            <person name="Kim D.-H."/>
            <person name="Kim Y."/>
        </authorList>
    </citation>
    <scope>NUCLEOTIDE SEQUENCE</scope>
    <source>
        <strain evidence="3">CACC879</strain>
    </source>
</reference>
<keyword evidence="5" id="KW-1185">Reference proteome</keyword>
<dbReference type="Proteomes" id="UP000199749">
    <property type="component" value="Chromosome"/>
</dbReference>
<organism evidence="3 6">
    <name type="scientific">Latilactobacillus curvatus</name>
    <name type="common">Lactobacillus curvatus</name>
    <dbReference type="NCBI Taxonomy" id="28038"/>
    <lineage>
        <taxon>Bacteria</taxon>
        <taxon>Bacillati</taxon>
        <taxon>Bacillota</taxon>
        <taxon>Bacilli</taxon>
        <taxon>Lactobacillales</taxon>
        <taxon>Lactobacillaceae</taxon>
        <taxon>Latilactobacillus</taxon>
    </lineage>
</organism>
<dbReference type="AlphaFoldDB" id="A0A0B2XCK8"/>
<dbReference type="NCBIfam" id="TIGR01662">
    <property type="entry name" value="HAD-SF-IIIA"/>
    <property type="match status" value="1"/>
</dbReference>
<dbReference type="Proteomes" id="UP000825100">
    <property type="component" value="Chromosome"/>
</dbReference>
<dbReference type="SUPFAM" id="SSF56784">
    <property type="entry name" value="HAD-like"/>
    <property type="match status" value="1"/>
</dbReference>
<evidence type="ECO:0000313" key="3">
    <source>
        <dbReference type="EMBL" id="WDC91731.1"/>
    </source>
</evidence>
<evidence type="ECO:0000313" key="2">
    <source>
        <dbReference type="EMBL" id="BCX31203.1"/>
    </source>
</evidence>
<protein>
    <submittedName>
        <fullName evidence="1">HAD family hydrolase</fullName>
    </submittedName>
    <submittedName>
        <fullName evidence="2">Haloacid dehalogenase</fullName>
    </submittedName>
    <submittedName>
        <fullName evidence="3">YqeG family HAD IIIA-type phosphatase</fullName>
    </submittedName>
</protein>
<dbReference type="GeneID" id="49610819"/>
<dbReference type="EMBL" id="CP117683">
    <property type="protein sequence ID" value="WDC91731.1"/>
    <property type="molecule type" value="Genomic_DNA"/>
</dbReference>
<reference evidence="1 4" key="1">
    <citation type="submission" date="2017-07" db="EMBL/GenBank/DDBJ databases">
        <title>Lactobacillus curvatus MRS6 whole genome.</title>
        <authorList>
            <person name="Jans C."/>
            <person name="Lagler S."/>
            <person name="Lacroix C."/>
            <person name="Meile L."/>
            <person name="Stevens M.J.A."/>
        </authorList>
    </citation>
    <scope>NUCLEOTIDE SEQUENCE [LARGE SCALE GENOMIC DNA]</scope>
    <source>
        <strain evidence="1 4">MRS6</strain>
    </source>
</reference>
<dbReference type="NCBIfam" id="TIGR01668">
    <property type="entry name" value="YqeG_hyp_ppase"/>
    <property type="match status" value="1"/>
</dbReference>
<dbReference type="InterPro" id="IPR036412">
    <property type="entry name" value="HAD-like_sf"/>
</dbReference>
<evidence type="ECO:0000313" key="5">
    <source>
        <dbReference type="Proteomes" id="UP000825100"/>
    </source>
</evidence>
<dbReference type="KEGG" id="lcv:FBA2_07030"/>
<gene>
    <name evidence="1" type="ORF">CG419_03215</name>
    <name evidence="2" type="ORF">LTWDN19_17700</name>
    <name evidence="3" type="ORF">PSR33_05955</name>
</gene>
<evidence type="ECO:0000313" key="1">
    <source>
        <dbReference type="EMBL" id="ASN59689.1"/>
    </source>
</evidence>
<dbReference type="EMBL" id="AP024685">
    <property type="protein sequence ID" value="BCX31203.1"/>
    <property type="molecule type" value="Genomic_DNA"/>
</dbReference>
<evidence type="ECO:0000313" key="4">
    <source>
        <dbReference type="Proteomes" id="UP000199749"/>
    </source>
</evidence>
<dbReference type="OrthoDB" id="9787572at2"/>
<proteinExistence type="predicted"/>
<dbReference type="NCBIfam" id="TIGR01549">
    <property type="entry name" value="HAD-SF-IA-v1"/>
    <property type="match status" value="1"/>
</dbReference>
<sequence length="176" mass="19886">MLKNFKPTWMVNAIYDLTPEQLKAKGIKAVLTDLDNTLIAWNNPDGTPQLKAWLAQMQAAEITVMVVSNNNHDRVQRALSELQLPFIARANKPLATGITKAKKQLGLSRHEVVMVGDQLITDMHAGNVAGVRTILVKPIIDSDAWNTSINRFFEKYIMQQLLKKHADLTWREDLND</sequence>
<accession>A0A0B2XCK8</accession>
<dbReference type="Gene3D" id="3.40.50.1000">
    <property type="entry name" value="HAD superfamily/HAD-like"/>
    <property type="match status" value="1"/>
</dbReference>
<dbReference type="Pfam" id="PF13419">
    <property type="entry name" value="HAD_2"/>
    <property type="match status" value="1"/>
</dbReference>
<evidence type="ECO:0000313" key="6">
    <source>
        <dbReference type="Proteomes" id="UP001215533"/>
    </source>
</evidence>
<dbReference type="RefSeq" id="WP_039099012.1">
    <property type="nucleotide sequence ID" value="NZ_AP024685.1"/>
</dbReference>
<dbReference type="CDD" id="cd16416">
    <property type="entry name" value="HAD_BsYqeG-like"/>
    <property type="match status" value="1"/>
</dbReference>
<dbReference type="GO" id="GO:0008962">
    <property type="term" value="F:phosphatidylglycerophosphatase activity"/>
    <property type="evidence" value="ECO:0007669"/>
    <property type="project" value="InterPro"/>
</dbReference>
<reference evidence="2 5" key="2">
    <citation type="submission" date="2021-05" db="EMBL/GenBank/DDBJ databases">
        <title>Complete Genome Sequence of Latilactobacillus sp. Strain WDN19, a High D-Aspartate-producing Lactic Acid Bacterium Isolated from a Japanese Pickle.</title>
        <authorList>
            <person name="Kajitani K."/>
            <person name="Takahashi S."/>
        </authorList>
    </citation>
    <scope>NUCLEOTIDE SEQUENCE [LARGE SCALE GENOMIC DNA]</scope>
    <source>
        <strain evidence="2 5">WDN19</strain>
    </source>
</reference>
<name>A0A0B2XCK8_LATCU</name>
<dbReference type="InterPro" id="IPR006549">
    <property type="entry name" value="HAD-SF_hydro_IIIA"/>
</dbReference>
<dbReference type="InterPro" id="IPR041492">
    <property type="entry name" value="HAD_2"/>
</dbReference>
<dbReference type="EMBL" id="CP022474">
    <property type="protein sequence ID" value="ASN59689.1"/>
    <property type="molecule type" value="Genomic_DNA"/>
</dbReference>
<dbReference type="InterPro" id="IPR010021">
    <property type="entry name" value="PGPP1/Gep4"/>
</dbReference>
<dbReference type="Proteomes" id="UP001215533">
    <property type="component" value="Chromosome"/>
</dbReference>
<keyword evidence="1" id="KW-0378">Hydrolase</keyword>
<dbReference type="InterPro" id="IPR023214">
    <property type="entry name" value="HAD_sf"/>
</dbReference>